<accession>A0AAV7X4L1</accession>
<dbReference type="Proteomes" id="UP001075354">
    <property type="component" value="Chromosome 14"/>
</dbReference>
<evidence type="ECO:0000256" key="1">
    <source>
        <dbReference type="SAM" id="MobiDB-lite"/>
    </source>
</evidence>
<dbReference type="Gene3D" id="3.80.10.10">
    <property type="entry name" value="Ribonuclease Inhibitor"/>
    <property type="match status" value="1"/>
</dbReference>
<dbReference type="AlphaFoldDB" id="A0AAV7X4L1"/>
<dbReference type="InterPro" id="IPR036047">
    <property type="entry name" value="F-box-like_dom_sf"/>
</dbReference>
<dbReference type="PROSITE" id="PS50181">
    <property type="entry name" value="FBOX"/>
    <property type="match status" value="1"/>
</dbReference>
<dbReference type="SUPFAM" id="SSF81383">
    <property type="entry name" value="F-box domain"/>
    <property type="match status" value="1"/>
</dbReference>
<proteinExistence type="predicted"/>
<dbReference type="Gene3D" id="1.20.1280.50">
    <property type="match status" value="1"/>
</dbReference>
<gene>
    <name evidence="3" type="ORF">ONE63_003932</name>
</gene>
<evidence type="ECO:0000259" key="2">
    <source>
        <dbReference type="PROSITE" id="PS50181"/>
    </source>
</evidence>
<dbReference type="InterPro" id="IPR032675">
    <property type="entry name" value="LRR_dom_sf"/>
</dbReference>
<comment type="caution">
    <text evidence="3">The sequence shown here is derived from an EMBL/GenBank/DDBJ whole genome shotgun (WGS) entry which is preliminary data.</text>
</comment>
<feature type="domain" description="F-box" evidence="2">
    <location>
        <begin position="27"/>
        <end position="73"/>
    </location>
</feature>
<dbReference type="EMBL" id="JAPTSV010000014">
    <property type="protein sequence ID" value="KAJ1520843.1"/>
    <property type="molecule type" value="Genomic_DNA"/>
</dbReference>
<dbReference type="SUPFAM" id="SSF52047">
    <property type="entry name" value="RNI-like"/>
    <property type="match status" value="1"/>
</dbReference>
<organism evidence="3 4">
    <name type="scientific">Megalurothrips usitatus</name>
    <name type="common">bean blossom thrips</name>
    <dbReference type="NCBI Taxonomy" id="439358"/>
    <lineage>
        <taxon>Eukaryota</taxon>
        <taxon>Metazoa</taxon>
        <taxon>Ecdysozoa</taxon>
        <taxon>Arthropoda</taxon>
        <taxon>Hexapoda</taxon>
        <taxon>Insecta</taxon>
        <taxon>Pterygota</taxon>
        <taxon>Neoptera</taxon>
        <taxon>Paraneoptera</taxon>
        <taxon>Thysanoptera</taxon>
        <taxon>Terebrantia</taxon>
        <taxon>Thripoidea</taxon>
        <taxon>Thripidae</taxon>
        <taxon>Megalurothrips</taxon>
    </lineage>
</organism>
<keyword evidence="4" id="KW-1185">Reference proteome</keyword>
<protein>
    <recommendedName>
        <fullName evidence="2">F-box domain-containing protein</fullName>
    </recommendedName>
</protein>
<dbReference type="InterPro" id="IPR001810">
    <property type="entry name" value="F-box_dom"/>
</dbReference>
<evidence type="ECO:0000313" key="3">
    <source>
        <dbReference type="EMBL" id="KAJ1520843.1"/>
    </source>
</evidence>
<dbReference type="Pfam" id="PF12937">
    <property type="entry name" value="F-box-like"/>
    <property type="match status" value="1"/>
</dbReference>
<name>A0AAV7X4L1_9NEOP</name>
<reference evidence="3" key="1">
    <citation type="submission" date="2022-12" db="EMBL/GenBank/DDBJ databases">
        <title>Chromosome-level genome assembly of the bean flower thrips Megalurothrips usitatus.</title>
        <authorList>
            <person name="Ma L."/>
            <person name="Liu Q."/>
            <person name="Li H."/>
            <person name="Cai W."/>
        </authorList>
    </citation>
    <scope>NUCLEOTIDE SEQUENCE</scope>
    <source>
        <strain evidence="3">Cailab_2022a</strain>
    </source>
</reference>
<evidence type="ECO:0000313" key="4">
    <source>
        <dbReference type="Proteomes" id="UP001075354"/>
    </source>
</evidence>
<sequence>MDVRVPSSPLEKLSVSGRGQGDGDDGGSGLLRLPNEMVQRVLTFLPAASLTDTSLACPRLGSLTASRHLWRNKDMQCPDLDRLMAMARASAEDWDTLVVEVAAEPSIVARFEEDARKLRVVVPSLAVAAAVLGGDLGRRPPHLRFREHLVCPGDEGAAGADAVWAALAGLHDGGLVVSLHLLLQAEGPVARSRFRWPRGRTLRSLHTVVLQIVDAVDGAEPTCGAFESFLSSHSRVRFVDLLTPSLVPLLDLCGPGLSRVAVPATPCLARRLERFRELQELRLEGVQTYALTELVRLVGSSSTLSRLQSLSIRSAAPCVEVVRALGAGRVPGLTHLKLAVPVHCMAALPAALAGLPRLRSLVLRGAPTSAVLADISVPALDLLTVLSDPCAPLPVDEAGDRRRAGRGHGDVCRHAALCALVRRCAGLHVLCRPCPPYLAALRKANPAIRDDATLLLAEHPDSGYTEPCRRCNEARDLHRSTHYLATTRGRAHADARLQFVCVRKRPT</sequence>
<feature type="region of interest" description="Disordered" evidence="1">
    <location>
        <begin position="1"/>
        <end position="30"/>
    </location>
</feature>